<accession>A0A8H6W5B6</accession>
<organism evidence="1 2">
    <name type="scientific">Mycena chlorophos</name>
    <name type="common">Agaric fungus</name>
    <name type="synonym">Agaricus chlorophos</name>
    <dbReference type="NCBI Taxonomy" id="658473"/>
    <lineage>
        <taxon>Eukaryota</taxon>
        <taxon>Fungi</taxon>
        <taxon>Dikarya</taxon>
        <taxon>Basidiomycota</taxon>
        <taxon>Agaricomycotina</taxon>
        <taxon>Agaricomycetes</taxon>
        <taxon>Agaricomycetidae</taxon>
        <taxon>Agaricales</taxon>
        <taxon>Marasmiineae</taxon>
        <taxon>Mycenaceae</taxon>
        <taxon>Mycena</taxon>
    </lineage>
</organism>
<proteinExistence type="predicted"/>
<protein>
    <submittedName>
        <fullName evidence="1">Uncharacterized protein</fullName>
    </submittedName>
</protein>
<dbReference type="AlphaFoldDB" id="A0A8H6W5B6"/>
<comment type="caution">
    <text evidence="1">The sequence shown here is derived from an EMBL/GenBank/DDBJ whole genome shotgun (WGS) entry which is preliminary data.</text>
</comment>
<dbReference type="Proteomes" id="UP000613580">
    <property type="component" value="Unassembled WGS sequence"/>
</dbReference>
<reference evidence="1" key="1">
    <citation type="submission" date="2020-05" db="EMBL/GenBank/DDBJ databases">
        <title>Mycena genomes resolve the evolution of fungal bioluminescence.</title>
        <authorList>
            <person name="Tsai I.J."/>
        </authorList>
    </citation>
    <scope>NUCLEOTIDE SEQUENCE</scope>
    <source>
        <strain evidence="1">110903Hualien_Pintung</strain>
    </source>
</reference>
<name>A0A8H6W5B6_MYCCL</name>
<keyword evidence="2" id="KW-1185">Reference proteome</keyword>
<gene>
    <name evidence="1" type="ORF">HMN09_00987900</name>
</gene>
<sequence>MNSPEGFEPLQASSWASTHGANSRIAFLPCPLSAAFASRRSLEPTDNTPLLKHFPRDKLHLGTALPLFFFSAGAISRCPSSPARHACPPCDPERRNGGKVLGYRAGIVYIIGPLNSFHLRCSPAGKVLVL</sequence>
<evidence type="ECO:0000313" key="2">
    <source>
        <dbReference type="Proteomes" id="UP000613580"/>
    </source>
</evidence>
<evidence type="ECO:0000313" key="1">
    <source>
        <dbReference type="EMBL" id="KAF7299814.1"/>
    </source>
</evidence>
<dbReference type="EMBL" id="JACAZE010000014">
    <property type="protein sequence ID" value="KAF7299814.1"/>
    <property type="molecule type" value="Genomic_DNA"/>
</dbReference>